<sequence length="488" mass="54085">MPLHSDELDDTARAIEDLELKKARLLREADEVDLELRCARARHGRLLNLNAPIYKLPTEILSDIFMLCQQSPGPKAMNVSFEVLASHVSSMWRAVATGTPLLWAEIVVKVRPRQLLAAKVLERTLARVRTYLARSGTCRFTTALDIVGPFKVDEILAAAAAHATRWLRLSIAIKNPPAATLELWQALRTLHAPALEHLSIWLTKLSLGGHLLADTDCTPMIFRGGAPLKFVRLSGMALGCLQPPLAHVETLHLSGYPLSYAAFRTLLEGIPNLRHLSLHRMHIAPRPADAPPVRLPHLRALRVCGSLENEAAVAQPHRTLAALHAPLLEALLLKDCDAFGAQAFPAVHTLALHGCPFSAGEMCRVLRAFPALATFRLDEALPDILDLLGMAEDADARGAPPWPRLRDLAVTQMESGDVGLLCDMVERRAVLGAPLTRVLLDRRSRVVLRKKDRLEWLQKTVLVERHDGYYPWPEGLGYEDNDEGFWDP</sequence>
<dbReference type="Proteomes" id="UP001222325">
    <property type="component" value="Unassembled WGS sequence"/>
</dbReference>
<reference evidence="2" key="1">
    <citation type="submission" date="2023-03" db="EMBL/GenBank/DDBJ databases">
        <title>Massive genome expansion in bonnet fungi (Mycena s.s.) driven by repeated elements and novel gene families across ecological guilds.</title>
        <authorList>
            <consortium name="Lawrence Berkeley National Laboratory"/>
            <person name="Harder C.B."/>
            <person name="Miyauchi S."/>
            <person name="Viragh M."/>
            <person name="Kuo A."/>
            <person name="Thoen E."/>
            <person name="Andreopoulos B."/>
            <person name="Lu D."/>
            <person name="Skrede I."/>
            <person name="Drula E."/>
            <person name="Henrissat B."/>
            <person name="Morin E."/>
            <person name="Kohler A."/>
            <person name="Barry K."/>
            <person name="LaButti K."/>
            <person name="Morin E."/>
            <person name="Salamov A."/>
            <person name="Lipzen A."/>
            <person name="Mereny Z."/>
            <person name="Hegedus B."/>
            <person name="Baldrian P."/>
            <person name="Stursova M."/>
            <person name="Weitz H."/>
            <person name="Taylor A."/>
            <person name="Grigoriev I.V."/>
            <person name="Nagy L.G."/>
            <person name="Martin F."/>
            <person name="Kauserud H."/>
        </authorList>
    </citation>
    <scope>NUCLEOTIDE SEQUENCE</scope>
    <source>
        <strain evidence="2">CBHHK173m</strain>
    </source>
</reference>
<evidence type="ECO:0000313" key="2">
    <source>
        <dbReference type="EMBL" id="KAJ7086125.1"/>
    </source>
</evidence>
<keyword evidence="3" id="KW-1185">Reference proteome</keyword>
<dbReference type="InterPro" id="IPR032675">
    <property type="entry name" value="LRR_dom_sf"/>
</dbReference>
<dbReference type="SUPFAM" id="SSF52047">
    <property type="entry name" value="RNI-like"/>
    <property type="match status" value="1"/>
</dbReference>
<dbReference type="EMBL" id="JARJCN010000032">
    <property type="protein sequence ID" value="KAJ7086125.1"/>
    <property type="molecule type" value="Genomic_DNA"/>
</dbReference>
<feature type="coiled-coil region" evidence="1">
    <location>
        <begin position="8"/>
        <end position="42"/>
    </location>
</feature>
<evidence type="ECO:0000313" key="3">
    <source>
        <dbReference type="Proteomes" id="UP001222325"/>
    </source>
</evidence>
<dbReference type="Gene3D" id="3.80.10.10">
    <property type="entry name" value="Ribonuclease Inhibitor"/>
    <property type="match status" value="1"/>
</dbReference>
<dbReference type="AlphaFoldDB" id="A0AAD6U410"/>
<comment type="caution">
    <text evidence="2">The sequence shown here is derived from an EMBL/GenBank/DDBJ whole genome shotgun (WGS) entry which is preliminary data.</text>
</comment>
<evidence type="ECO:0008006" key="4">
    <source>
        <dbReference type="Google" id="ProtNLM"/>
    </source>
</evidence>
<proteinExistence type="predicted"/>
<evidence type="ECO:0000256" key="1">
    <source>
        <dbReference type="SAM" id="Coils"/>
    </source>
</evidence>
<gene>
    <name evidence="2" type="ORF">B0H15DRAFT_845421</name>
</gene>
<accession>A0AAD6U410</accession>
<keyword evidence="1" id="KW-0175">Coiled coil</keyword>
<organism evidence="2 3">
    <name type="scientific">Mycena belliarum</name>
    <dbReference type="NCBI Taxonomy" id="1033014"/>
    <lineage>
        <taxon>Eukaryota</taxon>
        <taxon>Fungi</taxon>
        <taxon>Dikarya</taxon>
        <taxon>Basidiomycota</taxon>
        <taxon>Agaricomycotina</taxon>
        <taxon>Agaricomycetes</taxon>
        <taxon>Agaricomycetidae</taxon>
        <taxon>Agaricales</taxon>
        <taxon>Marasmiineae</taxon>
        <taxon>Mycenaceae</taxon>
        <taxon>Mycena</taxon>
    </lineage>
</organism>
<protein>
    <recommendedName>
        <fullName evidence="4">F-box domain-containing protein</fullName>
    </recommendedName>
</protein>
<name>A0AAD6U410_9AGAR</name>